<protein>
    <recommendedName>
        <fullName evidence="3">Cytochrome b5 heme-binding domain-containing protein</fullName>
    </recommendedName>
</protein>
<comment type="similarity">
    <text evidence="1">Belongs to the cytochrome b5 family. MAPR subfamily.</text>
</comment>
<evidence type="ECO:0000259" key="3">
    <source>
        <dbReference type="SMART" id="SM01117"/>
    </source>
</evidence>
<dbReference type="InterPro" id="IPR050577">
    <property type="entry name" value="MAPR/NEUFC/NENF-like"/>
</dbReference>
<evidence type="ECO:0000313" key="5">
    <source>
        <dbReference type="Proteomes" id="UP001189429"/>
    </source>
</evidence>
<feature type="region of interest" description="Disordered" evidence="2">
    <location>
        <begin position="1"/>
        <end position="24"/>
    </location>
</feature>
<dbReference type="SMART" id="SM01117">
    <property type="entry name" value="Cyt-b5"/>
    <property type="match status" value="1"/>
</dbReference>
<organism evidence="4 5">
    <name type="scientific">Prorocentrum cordatum</name>
    <dbReference type="NCBI Taxonomy" id="2364126"/>
    <lineage>
        <taxon>Eukaryota</taxon>
        <taxon>Sar</taxon>
        <taxon>Alveolata</taxon>
        <taxon>Dinophyceae</taxon>
        <taxon>Prorocentrales</taxon>
        <taxon>Prorocentraceae</taxon>
        <taxon>Prorocentrum</taxon>
    </lineage>
</organism>
<gene>
    <name evidence="4" type="ORF">PCOR1329_LOCUS22295</name>
</gene>
<feature type="region of interest" description="Disordered" evidence="2">
    <location>
        <begin position="144"/>
        <end position="179"/>
    </location>
</feature>
<feature type="non-terminal residue" evidence="4">
    <location>
        <position position="1"/>
    </location>
</feature>
<dbReference type="EMBL" id="CAUYUJ010007435">
    <property type="protein sequence ID" value="CAK0820736.1"/>
    <property type="molecule type" value="Genomic_DNA"/>
</dbReference>
<sequence length="238" mass="25779">AEAGADAAKEAEKEWDGTPPAEWPEDGIFTMESLAKFDGRSQPLCLAICGKVVDCTKSDNIKPGWGYGKLWAGRDGTRAFALCSLKPEMANDMDWKLEDFSESEFKALAGWYKHFTTKYPVKGTLKEYDSWDFSSVVEASVHETPFASQNSETIPSSGPAPAESAAPAPAPAPALPEGSTMLRAGDRVEFQGLSARADLNGKVGTLQTYVSEKQRFAVVPEEGDEGPILVKVKNIRKV</sequence>
<dbReference type="SUPFAM" id="SSF55856">
    <property type="entry name" value="Cytochrome b5-like heme/steroid binding domain"/>
    <property type="match status" value="1"/>
</dbReference>
<proteinExistence type="inferred from homology"/>
<comment type="caution">
    <text evidence="4">The sequence shown here is derived from an EMBL/GenBank/DDBJ whole genome shotgun (WGS) entry which is preliminary data.</text>
</comment>
<dbReference type="Proteomes" id="UP001189429">
    <property type="component" value="Unassembled WGS sequence"/>
</dbReference>
<feature type="compositionally biased region" description="Basic and acidic residues" evidence="2">
    <location>
        <begin position="7"/>
        <end position="16"/>
    </location>
</feature>
<dbReference type="InterPro" id="IPR036400">
    <property type="entry name" value="Cyt_B5-like_heme/steroid_sf"/>
</dbReference>
<keyword evidence="5" id="KW-1185">Reference proteome</keyword>
<reference evidence="4" key="1">
    <citation type="submission" date="2023-10" db="EMBL/GenBank/DDBJ databases">
        <authorList>
            <person name="Chen Y."/>
            <person name="Shah S."/>
            <person name="Dougan E. K."/>
            <person name="Thang M."/>
            <person name="Chan C."/>
        </authorList>
    </citation>
    <scope>NUCLEOTIDE SEQUENCE [LARGE SCALE GENOMIC DNA]</scope>
</reference>
<accession>A0ABN9RS77</accession>
<evidence type="ECO:0000313" key="4">
    <source>
        <dbReference type="EMBL" id="CAK0820736.1"/>
    </source>
</evidence>
<feature type="domain" description="Cytochrome b5 heme-binding" evidence="3">
    <location>
        <begin position="29"/>
        <end position="126"/>
    </location>
</feature>
<name>A0ABN9RS77_9DINO</name>
<dbReference type="PANTHER" id="PTHR10281:SF76">
    <property type="entry name" value="CALCUTTA CUP-RELATED"/>
    <property type="match status" value="1"/>
</dbReference>
<dbReference type="PANTHER" id="PTHR10281">
    <property type="entry name" value="MEMBRANE-ASSOCIATED PROGESTERONE RECEPTOR COMPONENT-RELATED"/>
    <property type="match status" value="1"/>
</dbReference>
<dbReference type="InterPro" id="IPR001199">
    <property type="entry name" value="Cyt_B5-like_heme/steroid-bd"/>
</dbReference>
<evidence type="ECO:0000256" key="1">
    <source>
        <dbReference type="ARBA" id="ARBA00038357"/>
    </source>
</evidence>
<evidence type="ECO:0000256" key="2">
    <source>
        <dbReference type="SAM" id="MobiDB-lite"/>
    </source>
</evidence>
<dbReference type="Gene3D" id="3.10.120.10">
    <property type="entry name" value="Cytochrome b5-like heme/steroid binding domain"/>
    <property type="match status" value="1"/>
</dbReference>
<feature type="compositionally biased region" description="Low complexity" evidence="2">
    <location>
        <begin position="155"/>
        <end position="167"/>
    </location>
</feature>